<dbReference type="Pfam" id="PF00534">
    <property type="entry name" value="Glycos_transf_1"/>
    <property type="match status" value="1"/>
</dbReference>
<evidence type="ECO:0000313" key="4">
    <source>
        <dbReference type="Proteomes" id="UP001332192"/>
    </source>
</evidence>
<dbReference type="PANTHER" id="PTHR12526:SF630">
    <property type="entry name" value="GLYCOSYLTRANSFERASE"/>
    <property type="match status" value="1"/>
</dbReference>
<dbReference type="InterPro" id="IPR028098">
    <property type="entry name" value="Glyco_trans_4-like_N"/>
</dbReference>
<evidence type="ECO:0000259" key="2">
    <source>
        <dbReference type="Pfam" id="PF13439"/>
    </source>
</evidence>
<proteinExistence type="predicted"/>
<organism evidence="3 4">
    <name type="scientific">Carboxydichorda subterranea</name>
    <dbReference type="NCBI Taxonomy" id="3109565"/>
    <lineage>
        <taxon>Bacteria</taxon>
        <taxon>Bacillati</taxon>
        <taxon>Bacillota</taxon>
        <taxon>Limnochordia</taxon>
        <taxon>Limnochordales</taxon>
        <taxon>Geochordaceae</taxon>
        <taxon>Carboxydichorda</taxon>
    </lineage>
</organism>
<evidence type="ECO:0000259" key="1">
    <source>
        <dbReference type="Pfam" id="PF00534"/>
    </source>
</evidence>
<reference evidence="3 4" key="1">
    <citation type="journal article" date="2024" name="Front. Microbiol.">
        <title>Novel thermophilic genera Geochorda gen. nov. and Carboxydochorda gen. nov. from the deep terrestrial subsurface reveal the ecophysiological diversity in the class Limnochordia.</title>
        <authorList>
            <person name="Karnachuk O.V."/>
            <person name="Lukina A.P."/>
            <person name="Avakyan M.R."/>
            <person name="Kadnikov V.V."/>
            <person name="Begmatov S."/>
            <person name="Beletsky A.V."/>
            <person name="Vlasova K.G."/>
            <person name="Novikov A.A."/>
            <person name="Shcherbakova V.A."/>
            <person name="Mardanov A.V."/>
            <person name="Ravin N.V."/>
        </authorList>
    </citation>
    <scope>NUCLEOTIDE SEQUENCE [LARGE SCALE GENOMIC DNA]</scope>
    <source>
        <strain evidence="3 4">L945</strain>
    </source>
</reference>
<dbReference type="Pfam" id="PF13439">
    <property type="entry name" value="Glyco_transf_4"/>
    <property type="match status" value="1"/>
</dbReference>
<gene>
    <name evidence="3" type="ORF">U7230_07490</name>
</gene>
<feature type="domain" description="Glycosyltransferase subfamily 4-like N-terminal" evidence="2">
    <location>
        <begin position="18"/>
        <end position="180"/>
    </location>
</feature>
<dbReference type="Proteomes" id="UP001332192">
    <property type="component" value="Chromosome"/>
</dbReference>
<dbReference type="RefSeq" id="WP_324718097.1">
    <property type="nucleotide sequence ID" value="NZ_CP141615.1"/>
</dbReference>
<dbReference type="SUPFAM" id="SSF53756">
    <property type="entry name" value="UDP-Glycosyltransferase/glycogen phosphorylase"/>
    <property type="match status" value="1"/>
</dbReference>
<evidence type="ECO:0000313" key="3">
    <source>
        <dbReference type="EMBL" id="WRP18826.1"/>
    </source>
</evidence>
<name>A0ABZ1C208_9FIRM</name>
<feature type="domain" description="Glycosyl transferase family 1" evidence="1">
    <location>
        <begin position="194"/>
        <end position="346"/>
    </location>
</feature>
<dbReference type="Gene3D" id="3.40.50.2000">
    <property type="entry name" value="Glycogen Phosphorylase B"/>
    <property type="match status" value="2"/>
</dbReference>
<protein>
    <submittedName>
        <fullName evidence="3">Glycosyltransferase family 4 protein</fullName>
    </submittedName>
</protein>
<keyword evidence="4" id="KW-1185">Reference proteome</keyword>
<dbReference type="EMBL" id="CP141615">
    <property type="protein sequence ID" value="WRP18826.1"/>
    <property type="molecule type" value="Genomic_DNA"/>
</dbReference>
<dbReference type="CDD" id="cd03808">
    <property type="entry name" value="GT4_CapM-like"/>
    <property type="match status" value="1"/>
</dbReference>
<dbReference type="PANTHER" id="PTHR12526">
    <property type="entry name" value="GLYCOSYLTRANSFERASE"/>
    <property type="match status" value="1"/>
</dbReference>
<dbReference type="InterPro" id="IPR001296">
    <property type="entry name" value="Glyco_trans_1"/>
</dbReference>
<accession>A0ABZ1C208</accession>
<sequence>MKVSRVNIAYVITRSDSVGGAHVHVRDLSIHLLGKGHQVTVLAGGQGPFTQELRDQGIPHRSLRYLARSICPSRDVRGILELRRELSALMPDIVSTHSSKAGWLGRLAAKSLGLPVLFTAHGWAFTEGVAKRERRFYAFAERLAGPFADRIITVSEHDRQLALAYRVAPPKQVVTIHNGVPDVPLALRARPERQPPRLVMIARFEPQKAHSALLSAIAGLADLSWELEFIGDGPLLEAVKAQVNGLGLEQRVRFLGARKDVAERLAGAQVFVLISNWEGLPRTILEAMRAGLPVVASDVGGVHEAVMEGETGFLVPRGQVGALRERLLRLIRVPDLRIQMGRSGRARYEHYFTFERMYHETMAVYQEVLAARRQRSKP</sequence>